<proteinExistence type="predicted"/>
<organism evidence="3">
    <name type="scientific">human gut metagenome</name>
    <dbReference type="NCBI Taxonomy" id="408170"/>
    <lineage>
        <taxon>unclassified sequences</taxon>
        <taxon>metagenomes</taxon>
        <taxon>organismal metagenomes</taxon>
    </lineage>
</organism>
<feature type="non-terminal residue" evidence="3">
    <location>
        <position position="184"/>
    </location>
</feature>
<keyword evidence="1" id="KW-1133">Transmembrane helix</keyword>
<keyword evidence="1" id="KW-0472">Membrane</keyword>
<protein>
    <recommendedName>
        <fullName evidence="2">Putative zinc-finger domain-containing protein</fullName>
    </recommendedName>
</protein>
<feature type="domain" description="Putative zinc-finger" evidence="2">
    <location>
        <begin position="6"/>
        <end position="39"/>
    </location>
</feature>
<accession>K1SE30</accession>
<sequence>MSKISCDIIQDMLPLYYDEVCSADSRKMIEEHLQECEKCSNIFQKLKTECVVDTKENAESIQSSVMGKMAHSWKRSLLRSFIIGIVITTIVLTAIFGTYYALFIRQNSMVSPEQISISAYSLTDEQITFRLELLDGYCGGTIKTYTDENRNLYISVLRTVIKEELSDGETEIMNYGFNHEKKDY</sequence>
<dbReference type="InterPro" id="IPR027383">
    <property type="entry name" value="Znf_put"/>
</dbReference>
<evidence type="ECO:0000259" key="2">
    <source>
        <dbReference type="Pfam" id="PF13490"/>
    </source>
</evidence>
<evidence type="ECO:0000256" key="1">
    <source>
        <dbReference type="SAM" id="Phobius"/>
    </source>
</evidence>
<dbReference type="Pfam" id="PF13490">
    <property type="entry name" value="zf-HC2"/>
    <property type="match status" value="1"/>
</dbReference>
<feature type="transmembrane region" description="Helical" evidence="1">
    <location>
        <begin position="77"/>
        <end position="102"/>
    </location>
</feature>
<name>K1SE30_9ZZZZ</name>
<evidence type="ECO:0000313" key="3">
    <source>
        <dbReference type="EMBL" id="EKC51905.1"/>
    </source>
</evidence>
<comment type="caution">
    <text evidence="3">The sequence shown here is derived from an EMBL/GenBank/DDBJ whole genome shotgun (WGS) entry which is preliminary data.</text>
</comment>
<gene>
    <name evidence="3" type="ORF">OBE_13368</name>
</gene>
<keyword evidence="1" id="KW-0812">Transmembrane</keyword>
<dbReference type="EMBL" id="AJWZ01009229">
    <property type="protein sequence ID" value="EKC51905.1"/>
    <property type="molecule type" value="Genomic_DNA"/>
</dbReference>
<dbReference type="AlphaFoldDB" id="K1SE30"/>
<reference evidence="3" key="1">
    <citation type="journal article" date="2013" name="Environ. Microbiol.">
        <title>Microbiota from the distal guts of lean and obese adolescents exhibit partial functional redundancy besides clear differences in community structure.</title>
        <authorList>
            <person name="Ferrer M."/>
            <person name="Ruiz A."/>
            <person name="Lanza F."/>
            <person name="Haange S.B."/>
            <person name="Oberbach A."/>
            <person name="Till H."/>
            <person name="Bargiela R."/>
            <person name="Campoy C."/>
            <person name="Segura M.T."/>
            <person name="Richter M."/>
            <person name="von Bergen M."/>
            <person name="Seifert J."/>
            <person name="Suarez A."/>
        </authorList>
    </citation>
    <scope>NUCLEOTIDE SEQUENCE</scope>
</reference>